<keyword evidence="2" id="KW-1185">Reference proteome</keyword>
<evidence type="ECO:0000313" key="1">
    <source>
        <dbReference type="EMBL" id="CAH9119356.1"/>
    </source>
</evidence>
<proteinExistence type="predicted"/>
<organism evidence="1 2">
    <name type="scientific">Cuscuta europaea</name>
    <name type="common">European dodder</name>
    <dbReference type="NCBI Taxonomy" id="41803"/>
    <lineage>
        <taxon>Eukaryota</taxon>
        <taxon>Viridiplantae</taxon>
        <taxon>Streptophyta</taxon>
        <taxon>Embryophyta</taxon>
        <taxon>Tracheophyta</taxon>
        <taxon>Spermatophyta</taxon>
        <taxon>Magnoliopsida</taxon>
        <taxon>eudicotyledons</taxon>
        <taxon>Gunneridae</taxon>
        <taxon>Pentapetalae</taxon>
        <taxon>asterids</taxon>
        <taxon>lamiids</taxon>
        <taxon>Solanales</taxon>
        <taxon>Convolvulaceae</taxon>
        <taxon>Cuscuteae</taxon>
        <taxon>Cuscuta</taxon>
        <taxon>Cuscuta subgen. Cuscuta</taxon>
    </lineage>
</organism>
<dbReference type="PANTHER" id="PTHR47074">
    <property type="entry name" value="BNAC02G40300D PROTEIN"/>
    <property type="match status" value="1"/>
</dbReference>
<dbReference type="Proteomes" id="UP001152484">
    <property type="component" value="Unassembled WGS sequence"/>
</dbReference>
<gene>
    <name evidence="1" type="ORF">CEURO_LOCUS22285</name>
</gene>
<dbReference type="AlphaFoldDB" id="A0A9P1A019"/>
<reference evidence="1" key="1">
    <citation type="submission" date="2022-07" db="EMBL/GenBank/DDBJ databases">
        <authorList>
            <person name="Macas J."/>
            <person name="Novak P."/>
            <person name="Neumann P."/>
        </authorList>
    </citation>
    <scope>NUCLEOTIDE SEQUENCE</scope>
</reference>
<accession>A0A9P1A019</accession>
<name>A0A9P1A019_CUSEU</name>
<dbReference type="EMBL" id="CAMAPE010000079">
    <property type="protein sequence ID" value="CAH9119356.1"/>
    <property type="molecule type" value="Genomic_DNA"/>
</dbReference>
<sequence length="124" mass="14114">MQAAFESKNEEELCLLITLMWCIWKSRNEVVWKEKQANVEQIINACAAVLNGWRAAQQSATQDSIRQKEDERWERPTEGVIKINVDGAVDANRGMRAWGWLACDEEGRFIRGGCVGKIESISNE</sequence>
<comment type="caution">
    <text evidence="1">The sequence shown here is derived from an EMBL/GenBank/DDBJ whole genome shotgun (WGS) entry which is preliminary data.</text>
</comment>
<dbReference type="OrthoDB" id="1751621at2759"/>
<protein>
    <recommendedName>
        <fullName evidence="3">RNase H type-1 domain-containing protein</fullName>
    </recommendedName>
</protein>
<evidence type="ECO:0000313" key="2">
    <source>
        <dbReference type="Proteomes" id="UP001152484"/>
    </source>
</evidence>
<dbReference type="InterPro" id="IPR052929">
    <property type="entry name" value="RNase_H-like_EbsB-rel"/>
</dbReference>
<dbReference type="PANTHER" id="PTHR47074:SF11">
    <property type="entry name" value="REVERSE TRANSCRIPTASE-LIKE PROTEIN"/>
    <property type="match status" value="1"/>
</dbReference>
<evidence type="ECO:0008006" key="3">
    <source>
        <dbReference type="Google" id="ProtNLM"/>
    </source>
</evidence>